<evidence type="ECO:0000313" key="9">
    <source>
        <dbReference type="Proteomes" id="UP000199415"/>
    </source>
</evidence>
<feature type="binding site" evidence="6">
    <location>
        <position position="282"/>
    </location>
    <ligand>
        <name>S-adenosyl-L-methionine</name>
        <dbReference type="ChEBI" id="CHEBI:59789"/>
    </ligand>
</feature>
<dbReference type="InterPro" id="IPR001678">
    <property type="entry name" value="MeTrfase_RsmB-F_NOP2_dom"/>
</dbReference>
<dbReference type="PROSITE" id="PS01153">
    <property type="entry name" value="NOL1_NOP2_SUN"/>
    <property type="match status" value="1"/>
</dbReference>
<evidence type="ECO:0000259" key="7">
    <source>
        <dbReference type="PROSITE" id="PS51686"/>
    </source>
</evidence>
<feature type="binding site" evidence="6">
    <location>
        <position position="329"/>
    </location>
    <ligand>
        <name>S-adenosyl-L-methionine</name>
        <dbReference type="ChEBI" id="CHEBI:59789"/>
    </ligand>
</feature>
<comment type="similarity">
    <text evidence="1 6">Belongs to the class I-like SAM-binding methyltransferase superfamily. RsmB/NOP family.</text>
</comment>
<dbReference type="PRINTS" id="PR02008">
    <property type="entry name" value="RCMTFAMILY"/>
</dbReference>
<dbReference type="GO" id="GO:0001510">
    <property type="term" value="P:RNA methylation"/>
    <property type="evidence" value="ECO:0007669"/>
    <property type="project" value="InterPro"/>
</dbReference>
<dbReference type="AlphaFoldDB" id="A0A1G7MC85"/>
<dbReference type="PANTHER" id="PTHR22807">
    <property type="entry name" value="NOP2 YEAST -RELATED NOL1/NOP2/FMU SUN DOMAIN-CONTAINING"/>
    <property type="match status" value="1"/>
</dbReference>
<feature type="binding site" evidence="6">
    <location>
        <position position="310"/>
    </location>
    <ligand>
        <name>S-adenosyl-L-methionine</name>
        <dbReference type="ChEBI" id="CHEBI:59789"/>
    </ligand>
</feature>
<organism evidence="8 9">
    <name type="scientific">Limimonas halophila</name>
    <dbReference type="NCBI Taxonomy" id="1082479"/>
    <lineage>
        <taxon>Bacteria</taxon>
        <taxon>Pseudomonadati</taxon>
        <taxon>Pseudomonadota</taxon>
        <taxon>Alphaproteobacteria</taxon>
        <taxon>Rhodospirillales</taxon>
        <taxon>Rhodovibrionaceae</taxon>
        <taxon>Limimonas</taxon>
    </lineage>
</organism>
<evidence type="ECO:0000256" key="3">
    <source>
        <dbReference type="ARBA" id="ARBA00022679"/>
    </source>
</evidence>
<comment type="caution">
    <text evidence="6">Lacks conserved residue(s) required for the propagation of feature annotation.</text>
</comment>
<evidence type="ECO:0000256" key="6">
    <source>
        <dbReference type="PROSITE-ProRule" id="PRU01023"/>
    </source>
</evidence>
<sequence>MTPAARIAAVIELLGQIEALQRPADTVVQEYTRARRFMGSKDRRAVMDRVFAALRARARLNWWVARAGGESRDEAERRAETAAAGPRHLVLAALVLIDGMAPEDVAGLCDGGQYHPGSLEPDERALVDALAGQPLTHAEQPLWVRVEVPAWLIPSFERVFGDHLERELAALNQEAPVDLRVNPLIEPSREAVTAALAEHGMDAAPTPYAPNGVRLAGRRAVTNSAPFRDGQVEVQDEASQIAAALVGAAPDMAVCDICAGAGGKTLALAGDMDDRGRLVALDIDAERLGRAGPRLARAGAHTVERRVLADERDPWLDANAEAFDRVLVDAPCSGVGAWRRQPDARWKLTQKALANHTDLQDLILDQAAPLVRPGGRLVYATCSLLPEENGDRVAAFRERHPGFVPLPVEHVWAETIGGACPGSGPDLTLTPARTGTDGFYIAVLERREAA</sequence>
<keyword evidence="5 6" id="KW-0694">RNA-binding</keyword>
<dbReference type="Proteomes" id="UP000199415">
    <property type="component" value="Unassembled WGS sequence"/>
</dbReference>
<evidence type="ECO:0000256" key="2">
    <source>
        <dbReference type="ARBA" id="ARBA00022603"/>
    </source>
</evidence>
<reference evidence="8 9" key="1">
    <citation type="submission" date="2016-10" db="EMBL/GenBank/DDBJ databases">
        <authorList>
            <person name="de Groot N.N."/>
        </authorList>
    </citation>
    <scope>NUCLEOTIDE SEQUENCE [LARGE SCALE GENOMIC DNA]</scope>
    <source>
        <strain evidence="8 9">DSM 25584</strain>
    </source>
</reference>
<evidence type="ECO:0000313" key="8">
    <source>
        <dbReference type="EMBL" id="SDF59397.1"/>
    </source>
</evidence>
<name>A0A1G7MC85_9PROT</name>
<feature type="active site" description="Nucleophile" evidence="6">
    <location>
        <position position="382"/>
    </location>
</feature>
<dbReference type="InterPro" id="IPR023267">
    <property type="entry name" value="RCMT"/>
</dbReference>
<evidence type="ECO:0000256" key="4">
    <source>
        <dbReference type="ARBA" id="ARBA00022691"/>
    </source>
</evidence>
<feature type="domain" description="SAM-dependent MTase RsmB/NOP-type" evidence="7">
    <location>
        <begin position="167"/>
        <end position="447"/>
    </location>
</feature>
<dbReference type="Gene3D" id="3.30.70.1170">
    <property type="entry name" value="Sun protein, domain 3"/>
    <property type="match status" value="1"/>
</dbReference>
<proteinExistence type="inferred from homology"/>
<keyword evidence="2 6" id="KW-0489">Methyltransferase</keyword>
<dbReference type="InterPro" id="IPR018314">
    <property type="entry name" value="RsmB/NOL1/NOP2-like_CS"/>
</dbReference>
<evidence type="ECO:0000256" key="1">
    <source>
        <dbReference type="ARBA" id="ARBA00007494"/>
    </source>
</evidence>
<dbReference type="OrthoDB" id="9810297at2"/>
<dbReference type="Pfam" id="PF01189">
    <property type="entry name" value="Methyltr_RsmB-F"/>
    <property type="match status" value="1"/>
</dbReference>
<dbReference type="PANTHER" id="PTHR22807:SF53">
    <property type="entry name" value="RIBOSOMAL RNA SMALL SUBUNIT METHYLTRANSFERASE B-RELATED"/>
    <property type="match status" value="1"/>
</dbReference>
<dbReference type="RefSeq" id="WP_090018565.1">
    <property type="nucleotide sequence ID" value="NZ_FNCE01000001.1"/>
</dbReference>
<dbReference type="EMBL" id="FNCE01000001">
    <property type="protein sequence ID" value="SDF59397.1"/>
    <property type="molecule type" value="Genomic_DNA"/>
</dbReference>
<dbReference type="InterPro" id="IPR049560">
    <property type="entry name" value="MeTrfase_RsmB-F_NOP2_cat"/>
</dbReference>
<keyword evidence="9" id="KW-1185">Reference proteome</keyword>
<dbReference type="Pfam" id="PF22458">
    <property type="entry name" value="RsmF-B_ferredox"/>
    <property type="match status" value="1"/>
</dbReference>
<evidence type="ECO:0000256" key="5">
    <source>
        <dbReference type="ARBA" id="ARBA00022884"/>
    </source>
</evidence>
<dbReference type="CDD" id="cd02440">
    <property type="entry name" value="AdoMet_MTases"/>
    <property type="match status" value="1"/>
</dbReference>
<dbReference type="GO" id="GO:0008173">
    <property type="term" value="F:RNA methyltransferase activity"/>
    <property type="evidence" value="ECO:0007669"/>
    <property type="project" value="InterPro"/>
</dbReference>
<dbReference type="STRING" id="1082479.SAMN05216241_101561"/>
<dbReference type="PROSITE" id="PS51686">
    <property type="entry name" value="SAM_MT_RSMB_NOP"/>
    <property type="match status" value="1"/>
</dbReference>
<keyword evidence="3 6" id="KW-0808">Transferase</keyword>
<accession>A0A1G7MC85</accession>
<dbReference type="Gene3D" id="3.40.50.150">
    <property type="entry name" value="Vaccinia Virus protein VP39"/>
    <property type="match status" value="1"/>
</dbReference>
<dbReference type="SUPFAM" id="SSF53335">
    <property type="entry name" value="S-adenosyl-L-methionine-dependent methyltransferases"/>
    <property type="match status" value="1"/>
</dbReference>
<keyword evidence="4 6" id="KW-0949">S-adenosyl-L-methionine</keyword>
<gene>
    <name evidence="8" type="ORF">SAMN05216241_101561</name>
</gene>
<dbReference type="GO" id="GO:0003723">
    <property type="term" value="F:RNA binding"/>
    <property type="evidence" value="ECO:0007669"/>
    <property type="project" value="UniProtKB-UniRule"/>
</dbReference>
<dbReference type="InterPro" id="IPR054728">
    <property type="entry name" value="RsmB-like_ferredoxin"/>
</dbReference>
<protein>
    <submittedName>
        <fullName evidence="8">16S rRNA (Cytosine967-C5)-methyltransferase</fullName>
    </submittedName>
</protein>
<dbReference type="InterPro" id="IPR029063">
    <property type="entry name" value="SAM-dependent_MTases_sf"/>
</dbReference>